<keyword evidence="3" id="KW-1185">Reference proteome</keyword>
<protein>
    <submittedName>
        <fullName evidence="2">Uncharacterized protein</fullName>
    </submittedName>
</protein>
<keyword evidence="1" id="KW-0472">Membrane</keyword>
<name>D1PS52_9FIRM</name>
<keyword evidence="1" id="KW-1133">Transmembrane helix</keyword>
<evidence type="ECO:0000313" key="3">
    <source>
        <dbReference type="Proteomes" id="UP000003438"/>
    </source>
</evidence>
<organism evidence="2 3">
    <name type="scientific">Subdoligranulum variabile DSM 15176</name>
    <dbReference type="NCBI Taxonomy" id="411471"/>
    <lineage>
        <taxon>Bacteria</taxon>
        <taxon>Bacillati</taxon>
        <taxon>Bacillota</taxon>
        <taxon>Clostridia</taxon>
        <taxon>Eubacteriales</taxon>
        <taxon>Oscillospiraceae</taxon>
        <taxon>Subdoligranulum</taxon>
    </lineage>
</organism>
<dbReference type="AlphaFoldDB" id="D1PS52"/>
<dbReference type="HOGENOM" id="CLU_2829640_0_0_9"/>
<dbReference type="Proteomes" id="UP000003438">
    <property type="component" value="Unassembled WGS sequence"/>
</dbReference>
<evidence type="ECO:0000256" key="1">
    <source>
        <dbReference type="SAM" id="Phobius"/>
    </source>
</evidence>
<sequence>MPFYQNFTQVLPLRGGAAPSRALQYRKDPAREREGRRTKMEVVSTVLAAAVLAVTLALAVTSKPRR</sequence>
<evidence type="ECO:0000313" key="2">
    <source>
        <dbReference type="EMBL" id="EFB74483.1"/>
    </source>
</evidence>
<feature type="transmembrane region" description="Helical" evidence="1">
    <location>
        <begin position="42"/>
        <end position="61"/>
    </location>
</feature>
<proteinExistence type="predicted"/>
<reference evidence="2" key="1">
    <citation type="submission" date="2009-12" db="EMBL/GenBank/DDBJ databases">
        <authorList>
            <person name="Weinstock G."/>
            <person name="Sodergren E."/>
            <person name="Clifton S."/>
            <person name="Fulton L."/>
            <person name="Fulton B."/>
            <person name="Courtney L."/>
            <person name="Fronick C."/>
            <person name="Harrison M."/>
            <person name="Strong C."/>
            <person name="Farmer C."/>
            <person name="Delahaunty K."/>
            <person name="Markovic C."/>
            <person name="Hall O."/>
            <person name="Minx P."/>
            <person name="Tomlinson C."/>
            <person name="Mitreva M."/>
            <person name="Nelson J."/>
            <person name="Hou S."/>
            <person name="Wollam A."/>
            <person name="Pepin K.H."/>
            <person name="Johnson M."/>
            <person name="Bhonagiri V."/>
            <person name="Nash W.E."/>
            <person name="Warren W."/>
            <person name="Chinwalla A."/>
            <person name="Mardis E.R."/>
            <person name="Wilson R.K."/>
        </authorList>
    </citation>
    <scope>NUCLEOTIDE SEQUENCE [LARGE SCALE GENOMIC DNA]</scope>
    <source>
        <strain evidence="2">DSM 15176</strain>
    </source>
</reference>
<dbReference type="STRING" id="411471.SUBVAR_07235"/>
<comment type="caution">
    <text evidence="2">The sequence shown here is derived from an EMBL/GenBank/DDBJ whole genome shotgun (WGS) entry which is preliminary data.</text>
</comment>
<dbReference type="RefSeq" id="WP_007048580.1">
    <property type="nucleotide sequence ID" value="NZ_GG704771.1"/>
</dbReference>
<accession>D1PS52</accession>
<gene>
    <name evidence="2" type="ORF">SUBVAR_07235</name>
</gene>
<keyword evidence="1" id="KW-0812">Transmembrane</keyword>
<dbReference type="EMBL" id="ACBY02000069">
    <property type="protein sequence ID" value="EFB74483.1"/>
    <property type="molecule type" value="Genomic_DNA"/>
</dbReference>